<evidence type="ECO:0000259" key="3">
    <source>
        <dbReference type="Pfam" id="PF03807"/>
    </source>
</evidence>
<dbReference type="RefSeq" id="WP_150335914.1">
    <property type="nucleotide sequence ID" value="NZ_RZUG01000022.1"/>
</dbReference>
<dbReference type="PANTHER" id="PTHR14239:SF10">
    <property type="entry name" value="REDUCTASE"/>
    <property type="match status" value="1"/>
</dbReference>
<dbReference type="GO" id="GO:0016491">
    <property type="term" value="F:oxidoreductase activity"/>
    <property type="evidence" value="ECO:0007669"/>
    <property type="project" value="UniProtKB-KW"/>
</dbReference>
<evidence type="ECO:0000313" key="5">
    <source>
        <dbReference type="Proteomes" id="UP000326251"/>
    </source>
</evidence>
<evidence type="ECO:0000313" key="4">
    <source>
        <dbReference type="EMBL" id="KAA8823684.1"/>
    </source>
</evidence>
<dbReference type="SUPFAM" id="SSF51735">
    <property type="entry name" value="NAD(P)-binding Rossmann-fold domains"/>
    <property type="match status" value="1"/>
</dbReference>
<dbReference type="Pfam" id="PF03807">
    <property type="entry name" value="F420_oxidored"/>
    <property type="match status" value="1"/>
</dbReference>
<feature type="region of interest" description="Disordered" evidence="2">
    <location>
        <begin position="56"/>
        <end position="83"/>
    </location>
</feature>
<reference evidence="4 5" key="1">
    <citation type="journal article" date="2019" name="Syst. Appl. Microbiol.">
        <title>Characterization of Bifidobacterium species in feaces of the Egyptian fruit bat: Description of B. vespertilionis sp. nov. and B. rousetti sp. nov.</title>
        <authorList>
            <person name="Modesto M."/>
            <person name="Satti M."/>
            <person name="Watanabe K."/>
            <person name="Puglisi E."/>
            <person name="Morelli L."/>
            <person name="Huang C.-H."/>
            <person name="Liou J.-S."/>
            <person name="Miyashita M."/>
            <person name="Tamura T."/>
            <person name="Saito S."/>
            <person name="Mori K."/>
            <person name="Huang L."/>
            <person name="Sciavilla P."/>
            <person name="Sandri C."/>
            <person name="Spiezio C."/>
            <person name="Vitali F."/>
            <person name="Cavalieri D."/>
            <person name="Perpetuini G."/>
            <person name="Tofalo R."/>
            <person name="Bonetti A."/>
            <person name="Arita M."/>
            <person name="Mattarelli P."/>
        </authorList>
    </citation>
    <scope>NUCLEOTIDE SEQUENCE [LARGE SCALE GENOMIC DNA]</scope>
    <source>
        <strain evidence="4 5">RST19</strain>
    </source>
</reference>
<proteinExistence type="predicted"/>
<comment type="caution">
    <text evidence="4">The sequence shown here is derived from an EMBL/GenBank/DDBJ whole genome shotgun (WGS) entry which is preliminary data.</text>
</comment>
<sequence>MIPQTEIFQNDTPQATVRQPLKTVGNTAISEPTSILLIYLSLKYINVRCILASTRTSQTGHRTGHSDHRREQNQHKTTKPSSSKGIHIMANITIFGAGNIGSAVAGIAVKGGANVQVIDRNPDKATAAAEGVTGAKFGEAAITGDIVVLALPFPAYDEAIAAYADQLAGKTVVDVSNPIDFTTFDLALPEGAKSAAEYVASKLPQSNVVKAFNTTFAATLASGENDGAPTVVQLAADDEAAKKSVAAFIEAAGLKTVDSGALKRAQYLEGYGALQIILGVTEQTPWTAGFKVVK</sequence>
<evidence type="ECO:0000256" key="2">
    <source>
        <dbReference type="SAM" id="MobiDB-lite"/>
    </source>
</evidence>
<accession>A0A5J5E3W4</accession>
<dbReference type="Gene3D" id="3.40.50.720">
    <property type="entry name" value="NAD(P)-binding Rossmann-like Domain"/>
    <property type="match status" value="1"/>
</dbReference>
<name>A0A5J5E3W4_9BIFI</name>
<dbReference type="EMBL" id="RZUG01000022">
    <property type="protein sequence ID" value="KAA8823684.1"/>
    <property type="molecule type" value="Genomic_DNA"/>
</dbReference>
<dbReference type="InterPro" id="IPR028939">
    <property type="entry name" value="P5C_Rdtase_cat_N"/>
</dbReference>
<evidence type="ECO:0000256" key="1">
    <source>
        <dbReference type="ARBA" id="ARBA00023002"/>
    </source>
</evidence>
<dbReference type="AlphaFoldDB" id="A0A5J5E3W4"/>
<gene>
    <name evidence="4" type="ORF">EMO92_09585</name>
</gene>
<feature type="compositionally biased region" description="Basic and acidic residues" evidence="2">
    <location>
        <begin position="64"/>
        <end position="74"/>
    </location>
</feature>
<dbReference type="Proteomes" id="UP000326251">
    <property type="component" value="Unassembled WGS sequence"/>
</dbReference>
<keyword evidence="1" id="KW-0560">Oxidoreductase</keyword>
<dbReference type="InterPro" id="IPR051267">
    <property type="entry name" value="STEAP_metalloreductase"/>
</dbReference>
<feature type="domain" description="Pyrroline-5-carboxylate reductase catalytic N-terminal" evidence="3">
    <location>
        <begin position="92"/>
        <end position="178"/>
    </location>
</feature>
<dbReference type="InterPro" id="IPR036291">
    <property type="entry name" value="NAD(P)-bd_dom_sf"/>
</dbReference>
<organism evidence="4 5">
    <name type="scientific">Bifidobacterium reuteri</name>
    <dbReference type="NCBI Taxonomy" id="983706"/>
    <lineage>
        <taxon>Bacteria</taxon>
        <taxon>Bacillati</taxon>
        <taxon>Actinomycetota</taxon>
        <taxon>Actinomycetes</taxon>
        <taxon>Bifidobacteriales</taxon>
        <taxon>Bifidobacteriaceae</taxon>
        <taxon>Bifidobacterium</taxon>
    </lineage>
</organism>
<dbReference type="PANTHER" id="PTHR14239">
    <property type="entry name" value="DUDULIN-RELATED"/>
    <property type="match status" value="1"/>
</dbReference>
<protein>
    <recommendedName>
        <fullName evidence="3">Pyrroline-5-carboxylate reductase catalytic N-terminal domain-containing protein</fullName>
    </recommendedName>
</protein>